<name>A0ACC0N7P4_RHOML</name>
<accession>A0ACC0N7P4</accession>
<protein>
    <submittedName>
        <fullName evidence="1">Uncharacterized protein</fullName>
    </submittedName>
</protein>
<gene>
    <name evidence="1" type="ORF">RHMOL_Rhmol06G0008300</name>
</gene>
<organism evidence="1 2">
    <name type="scientific">Rhododendron molle</name>
    <name type="common">Chinese azalea</name>
    <name type="synonym">Azalea mollis</name>
    <dbReference type="NCBI Taxonomy" id="49168"/>
    <lineage>
        <taxon>Eukaryota</taxon>
        <taxon>Viridiplantae</taxon>
        <taxon>Streptophyta</taxon>
        <taxon>Embryophyta</taxon>
        <taxon>Tracheophyta</taxon>
        <taxon>Spermatophyta</taxon>
        <taxon>Magnoliopsida</taxon>
        <taxon>eudicotyledons</taxon>
        <taxon>Gunneridae</taxon>
        <taxon>Pentapetalae</taxon>
        <taxon>asterids</taxon>
        <taxon>Ericales</taxon>
        <taxon>Ericaceae</taxon>
        <taxon>Ericoideae</taxon>
        <taxon>Rhodoreae</taxon>
        <taxon>Rhododendron</taxon>
    </lineage>
</organism>
<sequence>MFLMKRGSPQNPLSTRSSSQSTSENGMLPTDVLNVSSSGPSCHFNSAQARQLERSVNKTTLCREPEKAPGYSSIACNSTKVAPIMKSSVELMREITSLEAEIMHLERYLLSLYRTSFEQHLPTSLENKGAHLPNSTGPPFQVKEDQSYYESEPTDLWKGGMASPHQTSFPRRLAGSDFLSPSPPPKASSVMDMKKPNIGHRSLADHFGASCLDNAIMTPDSLSEGLVKCISAIYCKLANPSSTHTGFSASSTSSLSSSNTFSPRNLSGSWSPHFTEEATGTVPLQGFKEDTRQRATMIEVSKISLDDDSFNYAAIMLQKFRSLVKRLEKVDPGKMKREEKLAFWINIHNALFMHAYLAYGTHNHVRGKSILKAAYNVGGHYVNACIIQSSILGIRLHYSLPRLQTLLSPGKKFKMGSTKHVYAIEYPEPLVHFALCSGEYSDPAVRVYKAKSVFQDLKLAKEEFVQASIYIHKETKILLPKILDYFAKDMSLDVPGLLKVVNDCLSEVQQKAIIKCIKGRVDKYVHWLPQRSTFRYFIHRELVEGIISG</sequence>
<keyword evidence="2" id="KW-1185">Reference proteome</keyword>
<proteinExistence type="predicted"/>
<evidence type="ECO:0000313" key="1">
    <source>
        <dbReference type="EMBL" id="KAI8549205.1"/>
    </source>
</evidence>
<dbReference type="EMBL" id="CM046393">
    <property type="protein sequence ID" value="KAI8549205.1"/>
    <property type="molecule type" value="Genomic_DNA"/>
</dbReference>
<reference evidence="1" key="1">
    <citation type="submission" date="2022-02" db="EMBL/GenBank/DDBJ databases">
        <title>Plant Genome Project.</title>
        <authorList>
            <person name="Zhang R.-G."/>
        </authorList>
    </citation>
    <scope>NUCLEOTIDE SEQUENCE</scope>
    <source>
        <strain evidence="1">AT1</strain>
    </source>
</reference>
<comment type="caution">
    <text evidence="1">The sequence shown here is derived from an EMBL/GenBank/DDBJ whole genome shotgun (WGS) entry which is preliminary data.</text>
</comment>
<evidence type="ECO:0000313" key="2">
    <source>
        <dbReference type="Proteomes" id="UP001062846"/>
    </source>
</evidence>
<dbReference type="Proteomes" id="UP001062846">
    <property type="component" value="Chromosome 6"/>
</dbReference>